<protein>
    <submittedName>
        <fullName evidence="2">Uncharacterized protein</fullName>
    </submittedName>
</protein>
<comment type="caution">
    <text evidence="2">The sequence shown here is derived from an EMBL/GenBank/DDBJ whole genome shotgun (WGS) entry which is preliminary data.</text>
</comment>
<feature type="transmembrane region" description="Helical" evidence="1">
    <location>
        <begin position="69"/>
        <end position="90"/>
    </location>
</feature>
<evidence type="ECO:0000313" key="2">
    <source>
        <dbReference type="EMBL" id="MDS3861700.1"/>
    </source>
</evidence>
<name>A0AAE4FVJ1_9CYAN</name>
<dbReference type="EMBL" id="JAVMIP010000015">
    <property type="protein sequence ID" value="MDS3861700.1"/>
    <property type="molecule type" value="Genomic_DNA"/>
</dbReference>
<gene>
    <name evidence="2" type="ORF">RIF25_12895</name>
</gene>
<evidence type="ECO:0000256" key="1">
    <source>
        <dbReference type="SAM" id="Phobius"/>
    </source>
</evidence>
<keyword evidence="3" id="KW-1185">Reference proteome</keyword>
<organism evidence="2 3">
    <name type="scientific">Pseudocalidococcus azoricus BACA0444</name>
    <dbReference type="NCBI Taxonomy" id="2918990"/>
    <lineage>
        <taxon>Bacteria</taxon>
        <taxon>Bacillati</taxon>
        <taxon>Cyanobacteriota</taxon>
        <taxon>Cyanophyceae</taxon>
        <taxon>Acaryochloridales</taxon>
        <taxon>Thermosynechococcaceae</taxon>
        <taxon>Pseudocalidococcus</taxon>
        <taxon>Pseudocalidococcus azoricus</taxon>
    </lineage>
</organism>
<dbReference type="SUPFAM" id="SSF46785">
    <property type="entry name" value="Winged helix' DNA-binding domain"/>
    <property type="match status" value="1"/>
</dbReference>
<dbReference type="InterPro" id="IPR036388">
    <property type="entry name" value="WH-like_DNA-bd_sf"/>
</dbReference>
<keyword evidence="1" id="KW-1133">Transmembrane helix</keyword>
<keyword evidence="1" id="KW-0472">Membrane</keyword>
<accession>A0AAE4FVJ1</accession>
<proteinExistence type="predicted"/>
<dbReference type="AlphaFoldDB" id="A0AAE4FVJ1"/>
<dbReference type="RefSeq" id="WP_322878936.1">
    <property type="nucleotide sequence ID" value="NZ_JAVMIP010000015.1"/>
</dbReference>
<dbReference type="InterPro" id="IPR036390">
    <property type="entry name" value="WH_DNA-bd_sf"/>
</dbReference>
<dbReference type="Proteomes" id="UP001268256">
    <property type="component" value="Unassembled WGS sequence"/>
</dbReference>
<reference evidence="3" key="1">
    <citation type="submission" date="2023-07" db="EMBL/GenBank/DDBJ databases">
        <authorList>
            <person name="Luz R."/>
            <person name="Cordeiro R."/>
            <person name="Fonseca A."/>
            <person name="Goncalves V."/>
        </authorList>
    </citation>
    <scope>NUCLEOTIDE SEQUENCE [LARGE SCALE GENOMIC DNA]</scope>
    <source>
        <strain evidence="3">BACA0444</strain>
    </source>
</reference>
<evidence type="ECO:0000313" key="3">
    <source>
        <dbReference type="Proteomes" id="UP001268256"/>
    </source>
</evidence>
<keyword evidence="1" id="KW-0812">Transmembrane</keyword>
<sequence>MFTKLNEKKLHEGQRTRERILSALESHEVCDRNTLCKMTNLSYSQVRIQTANLVQSGVIKSFIVNKSRFYKIIGIIALLASTIEIGIHIFEANKREQHALAADYIGSGVILLVKAFNATRASTTYKKLSFPI</sequence>
<dbReference type="Gene3D" id="1.10.10.10">
    <property type="entry name" value="Winged helix-like DNA-binding domain superfamily/Winged helix DNA-binding domain"/>
    <property type="match status" value="1"/>
</dbReference>